<dbReference type="Pfam" id="PF03176">
    <property type="entry name" value="MMPL"/>
    <property type="match status" value="2"/>
</dbReference>
<dbReference type="Gene3D" id="1.20.1640.10">
    <property type="entry name" value="Multidrug efflux transporter AcrB transmembrane domain"/>
    <property type="match status" value="2"/>
</dbReference>
<evidence type="ECO:0000256" key="3">
    <source>
        <dbReference type="ARBA" id="ARBA00022692"/>
    </source>
</evidence>
<keyword evidence="2" id="KW-1003">Cell membrane</keyword>
<dbReference type="PANTHER" id="PTHR33406">
    <property type="entry name" value="MEMBRANE PROTEIN MJ1562-RELATED"/>
    <property type="match status" value="1"/>
</dbReference>
<feature type="transmembrane region" description="Helical" evidence="6">
    <location>
        <begin position="610"/>
        <end position="633"/>
    </location>
</feature>
<dbReference type="RefSeq" id="WP_114568094.1">
    <property type="nucleotide sequence ID" value="NZ_CABMMS010000001.1"/>
</dbReference>
<comment type="subcellular location">
    <subcellularLocation>
        <location evidence="1">Cell membrane</location>
        <topology evidence="1">Multi-pass membrane protein</topology>
    </subcellularLocation>
</comment>
<dbReference type="SUPFAM" id="SSF82866">
    <property type="entry name" value="Multidrug efflux transporter AcrB transmembrane domain"/>
    <property type="match status" value="2"/>
</dbReference>
<dbReference type="InterPro" id="IPR004869">
    <property type="entry name" value="MMPL_dom"/>
</dbReference>
<keyword evidence="3 6" id="KW-0812">Transmembrane</keyword>
<reference evidence="8 9" key="1">
    <citation type="journal article" date="2018" name="Elife">
        <title>Discovery and characterization of a prevalent human gut bacterial enzyme sufficient for the inactivation of a family of plant toxins.</title>
        <authorList>
            <person name="Koppel N."/>
            <person name="Bisanz J.E."/>
            <person name="Pandelia M.E."/>
            <person name="Turnbaugh P.J."/>
            <person name="Balskus E.P."/>
        </authorList>
    </citation>
    <scope>NUCLEOTIDE SEQUENCE [LARGE SCALE GENOMIC DNA]</scope>
    <source>
        <strain evidence="8 9">3C</strain>
    </source>
</reference>
<dbReference type="GO" id="GO:0005886">
    <property type="term" value="C:plasma membrane"/>
    <property type="evidence" value="ECO:0007669"/>
    <property type="project" value="UniProtKB-SubCell"/>
</dbReference>
<dbReference type="OrthoDB" id="2365435at2"/>
<feature type="transmembrane region" description="Helical" evidence="6">
    <location>
        <begin position="268"/>
        <end position="293"/>
    </location>
</feature>
<evidence type="ECO:0000256" key="2">
    <source>
        <dbReference type="ARBA" id="ARBA00022475"/>
    </source>
</evidence>
<evidence type="ECO:0000259" key="7">
    <source>
        <dbReference type="PROSITE" id="PS50156"/>
    </source>
</evidence>
<evidence type="ECO:0000256" key="1">
    <source>
        <dbReference type="ARBA" id="ARBA00004651"/>
    </source>
</evidence>
<dbReference type="InterPro" id="IPR000731">
    <property type="entry name" value="SSD"/>
</dbReference>
<feature type="domain" description="SSD" evidence="7">
    <location>
        <begin position="199"/>
        <end position="322"/>
    </location>
</feature>
<evidence type="ECO:0000256" key="6">
    <source>
        <dbReference type="SAM" id="Phobius"/>
    </source>
</evidence>
<proteinExistence type="predicted"/>
<feature type="transmembrane region" description="Helical" evidence="6">
    <location>
        <begin position="171"/>
        <end position="190"/>
    </location>
</feature>
<protein>
    <submittedName>
        <fullName evidence="8">RND transporter</fullName>
    </submittedName>
</protein>
<gene>
    <name evidence="8" type="ORF">C1877_00755</name>
</gene>
<feature type="transmembrane region" description="Helical" evidence="6">
    <location>
        <begin position="197"/>
        <end position="217"/>
    </location>
</feature>
<keyword evidence="9" id="KW-1185">Reference proteome</keyword>
<dbReference type="EMBL" id="PPTS01000001">
    <property type="protein sequence ID" value="RDB67008.1"/>
    <property type="molecule type" value="Genomic_DNA"/>
</dbReference>
<evidence type="ECO:0000256" key="5">
    <source>
        <dbReference type="ARBA" id="ARBA00023136"/>
    </source>
</evidence>
<feature type="transmembrane region" description="Helical" evidence="6">
    <location>
        <begin position="518"/>
        <end position="535"/>
    </location>
</feature>
<dbReference type="AlphaFoldDB" id="A0A369M9A6"/>
<feature type="transmembrane region" description="Helical" evidence="6">
    <location>
        <begin position="542"/>
        <end position="562"/>
    </location>
</feature>
<feature type="transmembrane region" description="Helical" evidence="6">
    <location>
        <begin position="347"/>
        <end position="369"/>
    </location>
</feature>
<feature type="transmembrane region" description="Helical" evidence="6">
    <location>
        <begin position="639"/>
        <end position="669"/>
    </location>
</feature>
<comment type="caution">
    <text evidence="8">The sequence shown here is derived from an EMBL/GenBank/DDBJ whole genome shotgun (WGS) entry which is preliminary data.</text>
</comment>
<evidence type="ECO:0000256" key="4">
    <source>
        <dbReference type="ARBA" id="ARBA00022989"/>
    </source>
</evidence>
<feature type="transmembrane region" description="Helical" evidence="6">
    <location>
        <begin position="305"/>
        <end position="327"/>
    </location>
</feature>
<evidence type="ECO:0000313" key="9">
    <source>
        <dbReference type="Proteomes" id="UP000254000"/>
    </source>
</evidence>
<dbReference type="PANTHER" id="PTHR33406:SF13">
    <property type="entry name" value="MEMBRANE PROTEIN YDFJ"/>
    <property type="match status" value="1"/>
</dbReference>
<accession>A0A369M9A6</accession>
<dbReference type="GeneID" id="78358249"/>
<dbReference type="InterPro" id="IPR050545">
    <property type="entry name" value="Mycobact_MmpL"/>
</dbReference>
<keyword evidence="4 6" id="KW-1133">Transmembrane helix</keyword>
<keyword evidence="5 6" id="KW-0472">Membrane</keyword>
<dbReference type="PROSITE" id="PS50156">
    <property type="entry name" value="SSD"/>
    <property type="match status" value="1"/>
</dbReference>
<dbReference type="Proteomes" id="UP000254000">
    <property type="component" value="Unassembled WGS sequence"/>
</dbReference>
<feature type="transmembrane region" description="Helical" evidence="6">
    <location>
        <begin position="568"/>
        <end position="589"/>
    </location>
</feature>
<evidence type="ECO:0000313" key="8">
    <source>
        <dbReference type="EMBL" id="RDB67008.1"/>
    </source>
</evidence>
<name>A0A369M9A6_9ACTN</name>
<feature type="transmembrane region" description="Helical" evidence="6">
    <location>
        <begin position="223"/>
        <end position="247"/>
    </location>
</feature>
<sequence length="697" mass="74870">MERFSAFVTDHRAPIVGVALVLALLSGIAALFVPINYDLTSYLPKSAESTRALEEMDAEFDAAVPNARVMVNGVDVEQALAFKQQLADAPGIEGVLWLDDVVDLGTPLEMLDPAAVDQYYRDGHALFDVTVANGQETEALQAIYDIVGEDGNATGQAVNTAESKAMAGGEVANAFAILVPLILLILVLSTTSWIEPVFFLLAIGVSVLLNMGTNIFLGEVSYIAFTIAPILQLAVSLDYAIFLLHAFQRAREGEPDPVRAMRTAMRQSFSAIAASAATTLFGFAALGFMQFRIGADLGITLCKGIVFSFLCVVVFLPAFTLVAYKLIDKTKHRRFLPTFKGVGKVLAPLRIPVFALVLLLVVPCFLAQANTSFTYGMGSTEGSQTRVARDTEAINDAFGQSTPAVVLVPKGDIGRELELAERLEQIPHVTSVLSYPTAVGAAIPTGFLDPAVTEQFYSEHDARIVVYADTESEGTEAFAVVEQVRAAVHDLYGDAGLVTGMAASLYDMRTVVTEDNQVTNLIAIAAILLVLVLTFKSATLPVILIATIESAIFLNLAVPYFTGDSLNYLGFLVINTVQLGATVDYAILFTDTYRKHRRSMPPRQALARTLGTSFQSILVSASILTSAGLVLWLTSTNNIVSLLGLLLARGTLLSFFLVVTFLPAALLIFDKLIAKTTWHAGFFRGGGHLETEKEAGS</sequence>
<feature type="transmembrane region" description="Helical" evidence="6">
    <location>
        <begin position="12"/>
        <end position="35"/>
    </location>
</feature>
<organism evidence="8 9">
    <name type="scientific">Gordonibacter pamelaeae</name>
    <dbReference type="NCBI Taxonomy" id="471189"/>
    <lineage>
        <taxon>Bacteria</taxon>
        <taxon>Bacillati</taxon>
        <taxon>Actinomycetota</taxon>
        <taxon>Coriobacteriia</taxon>
        <taxon>Eggerthellales</taxon>
        <taxon>Eggerthellaceae</taxon>
        <taxon>Gordonibacter</taxon>
    </lineage>
</organism>